<gene>
    <name evidence="1" type="ORF">GX523_15305</name>
</gene>
<sequence>MGYKVSETISAIDTVSEMLIVAAMTNPAVRKAMGLISQASFDLGELQFAMVEGGEKD</sequence>
<reference evidence="1 2" key="1">
    <citation type="journal article" date="2020" name="Biotechnol. Biofuels">
        <title>New insights from the biogas microbiome by comprehensive genome-resolved metagenomics of nearly 1600 species originating from multiple anaerobic digesters.</title>
        <authorList>
            <person name="Campanaro S."/>
            <person name="Treu L."/>
            <person name="Rodriguez-R L.M."/>
            <person name="Kovalovszki A."/>
            <person name="Ziels R.M."/>
            <person name="Maus I."/>
            <person name="Zhu X."/>
            <person name="Kougias P.G."/>
            <person name="Basile A."/>
            <person name="Luo G."/>
            <person name="Schluter A."/>
            <person name="Konstantinidis K.T."/>
            <person name="Angelidaki I."/>
        </authorList>
    </citation>
    <scope>NUCLEOTIDE SEQUENCE [LARGE SCALE GENOMIC DNA]</scope>
    <source>
        <strain evidence="1">AS05jafATM_4</strain>
    </source>
</reference>
<evidence type="ECO:0000313" key="1">
    <source>
        <dbReference type="EMBL" id="HHY28082.1"/>
    </source>
</evidence>
<dbReference type="AlphaFoldDB" id="A0A7C6Z6C5"/>
<dbReference type="EMBL" id="DUTF01000334">
    <property type="protein sequence ID" value="HHY28082.1"/>
    <property type="molecule type" value="Genomic_DNA"/>
</dbReference>
<protein>
    <submittedName>
        <fullName evidence="1">Uncharacterized protein</fullName>
    </submittedName>
</protein>
<comment type="caution">
    <text evidence="1">The sequence shown here is derived from an EMBL/GenBank/DDBJ whole genome shotgun (WGS) entry which is preliminary data.</text>
</comment>
<proteinExistence type="predicted"/>
<organism evidence="1 2">
    <name type="scientific">Desulfitobacterium dehalogenans</name>
    <dbReference type="NCBI Taxonomy" id="36854"/>
    <lineage>
        <taxon>Bacteria</taxon>
        <taxon>Bacillati</taxon>
        <taxon>Bacillota</taxon>
        <taxon>Clostridia</taxon>
        <taxon>Eubacteriales</taxon>
        <taxon>Desulfitobacteriaceae</taxon>
        <taxon>Desulfitobacterium</taxon>
    </lineage>
</organism>
<accession>A0A7C6Z6C5</accession>
<evidence type="ECO:0000313" key="2">
    <source>
        <dbReference type="Proteomes" id="UP000553059"/>
    </source>
</evidence>
<name>A0A7C6Z6C5_9FIRM</name>
<dbReference type="Proteomes" id="UP000553059">
    <property type="component" value="Unassembled WGS sequence"/>
</dbReference>